<dbReference type="PANTHER" id="PTHR34876">
    <property type="match status" value="1"/>
</dbReference>
<feature type="binding site" evidence="2">
    <location>
        <position position="257"/>
    </location>
    <ligand>
        <name>substrate</name>
    </ligand>
</feature>
<dbReference type="EMBL" id="SMKX01000005">
    <property type="protein sequence ID" value="TDD62650.1"/>
    <property type="molecule type" value="Genomic_DNA"/>
</dbReference>
<dbReference type="OrthoDB" id="309899at2"/>
<keyword evidence="3" id="KW-0624">Polysaccharide degradation</keyword>
<name>A0A4R4ZVV4_9ACTN</name>
<dbReference type="PRINTS" id="PR00733">
    <property type="entry name" value="GLHYDRLASE6"/>
</dbReference>
<evidence type="ECO:0000256" key="3">
    <source>
        <dbReference type="RuleBase" id="RU361186"/>
    </source>
</evidence>
<feature type="binding site" evidence="2">
    <location>
        <position position="71"/>
    </location>
    <ligand>
        <name>substrate</name>
    </ligand>
</feature>
<feature type="active site" description="Proton acceptor" evidence="1">
    <location>
        <position position="288"/>
    </location>
</feature>
<keyword evidence="3" id="KW-0326">Glycosidase</keyword>
<comment type="caution">
    <text evidence="4">The sequence shown here is derived from an EMBL/GenBank/DDBJ whole genome shotgun (WGS) entry which is preliminary data.</text>
</comment>
<keyword evidence="3" id="KW-0732">Signal</keyword>
<accession>A0A4R4ZVV4</accession>
<comment type="similarity">
    <text evidence="3">Belongs to the glycosyl hydrolase family 6.</text>
</comment>
<sequence>MFVLKTLTAAILAAAFVLPATPAAAASPISLTSGFYVNPDSLPAAWARNNAGDARAARIQSSIGSKPIARWFGNDSAIGTTVANYTGAADGQDKLPVLVAYNIPDRDICAGHSGGGAGSVAAYKTWISSFAAGIGSKPAVVIIEPDALNGMDCMTQAQKDARLGMLLYATQMLQQKAPNTYAYLDAGNPGWTAASTIAYRLGQAGINNIRGFAVNVSNFYWTSESITYANSLNSYLSTAKPFVIDTSRNGKGHGDGWCNPPTRKLGVVAQTGGGAEMLLWIKTPGVSDGPCGTAPGTPAGQFNPDLAVRLIDGT</sequence>
<dbReference type="EC" id="3.2.1.-" evidence="3"/>
<keyword evidence="3" id="KW-0119">Carbohydrate metabolism</keyword>
<dbReference type="RefSeq" id="WP_132164968.1">
    <property type="nucleotide sequence ID" value="NZ_SMKX01000005.1"/>
</dbReference>
<feature type="binding site" evidence="2">
    <location>
        <position position="218"/>
    </location>
    <ligand>
        <name>substrate</name>
    </ligand>
</feature>
<dbReference type="Proteomes" id="UP000295124">
    <property type="component" value="Unassembled WGS sequence"/>
</dbReference>
<dbReference type="Gene3D" id="3.20.20.40">
    <property type="entry name" value="1, 4-beta cellobiohydrolase"/>
    <property type="match status" value="1"/>
</dbReference>
<feature type="chain" id="PRO_5021008386" description="Glucanase" evidence="3">
    <location>
        <begin position="26"/>
        <end position="314"/>
    </location>
</feature>
<evidence type="ECO:0000256" key="1">
    <source>
        <dbReference type="PIRSR" id="PIRSR001100-1"/>
    </source>
</evidence>
<feature type="active site" description="Proton donor" evidence="1">
    <location>
        <position position="146"/>
    </location>
</feature>
<keyword evidence="3" id="KW-0136">Cellulose degradation</keyword>
<evidence type="ECO:0000313" key="5">
    <source>
        <dbReference type="Proteomes" id="UP000295124"/>
    </source>
</evidence>
<feature type="signal peptide" evidence="3">
    <location>
        <begin position="1"/>
        <end position="25"/>
    </location>
</feature>
<proteinExistence type="inferred from homology"/>
<reference evidence="4 5" key="1">
    <citation type="submission" date="2019-03" db="EMBL/GenBank/DDBJ databases">
        <title>Draft genome sequences of novel Actinobacteria.</title>
        <authorList>
            <person name="Sahin N."/>
            <person name="Ay H."/>
            <person name="Saygin H."/>
        </authorList>
    </citation>
    <scope>NUCLEOTIDE SEQUENCE [LARGE SCALE GENOMIC DNA]</scope>
    <source>
        <strain evidence="4 5">JCM 13523</strain>
    </source>
</reference>
<feature type="binding site" evidence="2">
    <location>
        <position position="282"/>
    </location>
    <ligand>
        <name>substrate</name>
    </ligand>
</feature>
<organism evidence="4 5">
    <name type="scientific">Kribbella antibiotica</name>
    <dbReference type="NCBI Taxonomy" id="190195"/>
    <lineage>
        <taxon>Bacteria</taxon>
        <taxon>Bacillati</taxon>
        <taxon>Actinomycetota</taxon>
        <taxon>Actinomycetes</taxon>
        <taxon>Propionibacteriales</taxon>
        <taxon>Kribbellaceae</taxon>
        <taxon>Kribbella</taxon>
    </lineage>
</organism>
<evidence type="ECO:0000313" key="4">
    <source>
        <dbReference type="EMBL" id="TDD62650.1"/>
    </source>
</evidence>
<dbReference type="Pfam" id="PF01341">
    <property type="entry name" value="Glyco_hydro_6"/>
    <property type="match status" value="1"/>
</dbReference>
<keyword evidence="5" id="KW-1185">Reference proteome</keyword>
<dbReference type="SUPFAM" id="SSF51989">
    <property type="entry name" value="Glycosyl hydrolases family 6, cellulases"/>
    <property type="match status" value="1"/>
</dbReference>
<evidence type="ECO:0000256" key="2">
    <source>
        <dbReference type="PIRSR" id="PIRSR001100-2"/>
    </source>
</evidence>
<dbReference type="InterPro" id="IPR016288">
    <property type="entry name" value="Beta_cellobiohydrolase"/>
</dbReference>
<dbReference type="PANTHER" id="PTHR34876:SF4">
    <property type="entry name" value="1,4-BETA-D-GLUCAN CELLOBIOHYDROLASE C-RELATED"/>
    <property type="match status" value="1"/>
</dbReference>
<feature type="binding site" evidence="2">
    <location>
        <position position="191"/>
    </location>
    <ligand>
        <name>substrate</name>
    </ligand>
</feature>
<dbReference type="GO" id="GO:0004553">
    <property type="term" value="F:hydrolase activity, hydrolyzing O-glycosyl compounds"/>
    <property type="evidence" value="ECO:0007669"/>
    <property type="project" value="InterPro"/>
</dbReference>
<protein>
    <recommendedName>
        <fullName evidence="3">Glucanase</fullName>
        <ecNumber evidence="3">3.2.1.-</ecNumber>
    </recommendedName>
</protein>
<dbReference type="PIRSF" id="PIRSF001100">
    <property type="entry name" value="Beta_cellobiohydrolase"/>
    <property type="match status" value="1"/>
</dbReference>
<dbReference type="InterPro" id="IPR036434">
    <property type="entry name" value="Beta_cellobiohydrolase_sf"/>
</dbReference>
<keyword evidence="3" id="KW-0378">Hydrolase</keyword>
<dbReference type="AlphaFoldDB" id="A0A4R4ZVV4"/>
<gene>
    <name evidence="4" type="ORF">E1263_02735</name>
</gene>
<dbReference type="GO" id="GO:0030245">
    <property type="term" value="P:cellulose catabolic process"/>
    <property type="evidence" value="ECO:0007669"/>
    <property type="project" value="UniProtKB-KW"/>
</dbReference>